<dbReference type="GO" id="GO:0031505">
    <property type="term" value="P:fungal-type cell wall organization"/>
    <property type="evidence" value="ECO:0007669"/>
    <property type="project" value="TreeGrafter"/>
</dbReference>
<protein>
    <recommendedName>
        <fullName evidence="5">Actin cortical patch SUR7/pH-response regulator pali</fullName>
    </recommendedName>
</protein>
<dbReference type="OrthoDB" id="4159154at2759"/>
<dbReference type="AlphaFoldDB" id="A0A317SKI4"/>
<dbReference type="GO" id="GO:0005886">
    <property type="term" value="C:plasma membrane"/>
    <property type="evidence" value="ECO:0007669"/>
    <property type="project" value="InterPro"/>
</dbReference>
<proteinExistence type="predicted"/>
<dbReference type="Pfam" id="PF06687">
    <property type="entry name" value="SUR7"/>
    <property type="match status" value="1"/>
</dbReference>
<dbReference type="InterPro" id="IPR009571">
    <property type="entry name" value="SUR7/Rim9-like_fungi"/>
</dbReference>
<accession>A0A317SKI4</accession>
<dbReference type="PANTHER" id="PTHR28019">
    <property type="entry name" value="CELL MEMBRANE PROTEIN YLR413W-RELATED"/>
    <property type="match status" value="1"/>
</dbReference>
<dbReference type="STRING" id="42249.A0A317SKI4"/>
<dbReference type="EMBL" id="PYWC01000063">
    <property type="protein sequence ID" value="PWW74267.1"/>
    <property type="molecule type" value="Genomic_DNA"/>
</dbReference>
<organism evidence="3 4">
    <name type="scientific">Tuber magnatum</name>
    <name type="common">white Piedmont truffle</name>
    <dbReference type="NCBI Taxonomy" id="42249"/>
    <lineage>
        <taxon>Eukaryota</taxon>
        <taxon>Fungi</taxon>
        <taxon>Dikarya</taxon>
        <taxon>Ascomycota</taxon>
        <taxon>Pezizomycotina</taxon>
        <taxon>Pezizomycetes</taxon>
        <taxon>Pezizales</taxon>
        <taxon>Tuberaceae</taxon>
        <taxon>Tuber</taxon>
    </lineage>
</organism>
<keyword evidence="2" id="KW-0812">Transmembrane</keyword>
<evidence type="ECO:0000256" key="1">
    <source>
        <dbReference type="SAM" id="MobiDB-lite"/>
    </source>
</evidence>
<evidence type="ECO:0000256" key="2">
    <source>
        <dbReference type="SAM" id="Phobius"/>
    </source>
</evidence>
<feature type="transmembrane region" description="Helical" evidence="2">
    <location>
        <begin position="6"/>
        <end position="26"/>
    </location>
</feature>
<dbReference type="Proteomes" id="UP000246991">
    <property type="component" value="Unassembled WGS sequence"/>
</dbReference>
<keyword evidence="4" id="KW-1185">Reference proteome</keyword>
<feature type="transmembrane region" description="Helical" evidence="2">
    <location>
        <begin position="160"/>
        <end position="182"/>
    </location>
</feature>
<feature type="transmembrane region" description="Helical" evidence="2">
    <location>
        <begin position="194"/>
        <end position="216"/>
    </location>
</feature>
<feature type="transmembrane region" description="Helical" evidence="2">
    <location>
        <begin position="237"/>
        <end position="255"/>
    </location>
</feature>
<dbReference type="GO" id="GO:0051285">
    <property type="term" value="C:cell cortex of cell tip"/>
    <property type="evidence" value="ECO:0007669"/>
    <property type="project" value="TreeGrafter"/>
</dbReference>
<sequence length="294" mass="32257">MRLSAIVPIALSIAAFILAMLVLFAGRNNGFLDDSYIIKIDTSNLGGEGTSLNASNTGISALDNILDSAVQDVVNSTASRLGLHDFYKVFVMNYCEGERDSNDNEKITNCTKQKGMFTFDPVGVFEVELSQGVTLQDLGVNTQDLDTAVNVLNAAYRTMFVTYCIGIAAAGIAVILGFLGFYESRLTACVNWMFAVISFLFLGVASGIGTTAAVKIRDAITREMGETGFRAYLSKRYLGMTWAAVICMLIVTFFWCGACFSRRKNRSHRKNVDEGQMAGSGPAGEKKFWRRWRH</sequence>
<dbReference type="InterPro" id="IPR052413">
    <property type="entry name" value="SUR7_domain"/>
</dbReference>
<evidence type="ECO:0000313" key="4">
    <source>
        <dbReference type="Proteomes" id="UP000246991"/>
    </source>
</evidence>
<feature type="region of interest" description="Disordered" evidence="1">
    <location>
        <begin position="271"/>
        <end position="294"/>
    </location>
</feature>
<evidence type="ECO:0000313" key="3">
    <source>
        <dbReference type="EMBL" id="PWW74267.1"/>
    </source>
</evidence>
<dbReference type="PANTHER" id="PTHR28019:SF7">
    <property type="entry name" value="SUR7 PROTEIN"/>
    <property type="match status" value="1"/>
</dbReference>
<comment type="caution">
    <text evidence="3">The sequence shown here is derived from an EMBL/GenBank/DDBJ whole genome shotgun (WGS) entry which is preliminary data.</text>
</comment>
<name>A0A317SKI4_9PEZI</name>
<gene>
    <name evidence="3" type="ORF">C7212DRAFT_328906</name>
</gene>
<reference evidence="3 4" key="1">
    <citation type="submission" date="2018-03" db="EMBL/GenBank/DDBJ databases">
        <title>Genomes of Pezizomycetes fungi and the evolution of truffles.</title>
        <authorList>
            <person name="Murat C."/>
            <person name="Payen T."/>
            <person name="Noel B."/>
            <person name="Kuo A."/>
            <person name="Martin F.M."/>
        </authorList>
    </citation>
    <scope>NUCLEOTIDE SEQUENCE [LARGE SCALE GENOMIC DNA]</scope>
    <source>
        <strain evidence="3">091103-1</strain>
    </source>
</reference>
<keyword evidence="2" id="KW-0472">Membrane</keyword>
<keyword evidence="2" id="KW-1133">Transmembrane helix</keyword>
<evidence type="ECO:0008006" key="5">
    <source>
        <dbReference type="Google" id="ProtNLM"/>
    </source>
</evidence>